<dbReference type="CDD" id="cd06225">
    <property type="entry name" value="HAMP"/>
    <property type="match status" value="1"/>
</dbReference>
<dbReference type="Pfam" id="PF00990">
    <property type="entry name" value="GGDEF"/>
    <property type="match status" value="1"/>
</dbReference>
<dbReference type="Pfam" id="PF00672">
    <property type="entry name" value="HAMP"/>
    <property type="match status" value="1"/>
</dbReference>
<dbReference type="GO" id="GO:0016020">
    <property type="term" value="C:membrane"/>
    <property type="evidence" value="ECO:0007669"/>
    <property type="project" value="InterPro"/>
</dbReference>
<keyword evidence="1" id="KW-0812">Transmembrane</keyword>
<reference evidence="4" key="1">
    <citation type="submission" date="2020-12" db="EMBL/GenBank/DDBJ databases">
        <title>Geomonas sp. Red875, isolated from river sediment.</title>
        <authorList>
            <person name="Xu Z."/>
            <person name="Zhang Z."/>
            <person name="Masuda Y."/>
            <person name="Itoh H."/>
            <person name="Senoo K."/>
        </authorList>
    </citation>
    <scope>NUCLEOTIDE SEQUENCE</scope>
    <source>
        <strain evidence="4">Red875</strain>
    </source>
</reference>
<dbReference type="SUPFAM" id="SSF55073">
    <property type="entry name" value="Nucleotide cyclase"/>
    <property type="match status" value="1"/>
</dbReference>
<dbReference type="Gene3D" id="6.10.340.10">
    <property type="match status" value="1"/>
</dbReference>
<keyword evidence="1" id="KW-0472">Membrane</keyword>
<feature type="transmembrane region" description="Helical" evidence="1">
    <location>
        <begin position="12"/>
        <end position="34"/>
    </location>
</feature>
<dbReference type="CDD" id="cd12914">
    <property type="entry name" value="PDC1_DGC_like"/>
    <property type="match status" value="1"/>
</dbReference>
<organism evidence="4 5">
    <name type="scientific">Geomesophilobacter sediminis</name>
    <dbReference type="NCBI Taxonomy" id="2798584"/>
    <lineage>
        <taxon>Bacteria</taxon>
        <taxon>Pseudomonadati</taxon>
        <taxon>Thermodesulfobacteriota</taxon>
        <taxon>Desulfuromonadia</taxon>
        <taxon>Geobacterales</taxon>
        <taxon>Geobacteraceae</taxon>
        <taxon>Geomesophilobacter</taxon>
    </lineage>
</organism>
<dbReference type="AlphaFoldDB" id="A0A8J7IZK6"/>
<evidence type="ECO:0000259" key="3">
    <source>
        <dbReference type="PROSITE" id="PS50887"/>
    </source>
</evidence>
<accession>A0A8J7IZK6</accession>
<dbReference type="PROSITE" id="PS50885">
    <property type="entry name" value="HAMP"/>
    <property type="match status" value="1"/>
</dbReference>
<evidence type="ECO:0000313" key="4">
    <source>
        <dbReference type="EMBL" id="MBJ6725522.1"/>
    </source>
</evidence>
<dbReference type="Gene3D" id="3.30.70.270">
    <property type="match status" value="1"/>
</dbReference>
<dbReference type="SUPFAM" id="SSF158472">
    <property type="entry name" value="HAMP domain-like"/>
    <property type="match status" value="1"/>
</dbReference>
<dbReference type="InterPro" id="IPR043128">
    <property type="entry name" value="Rev_trsase/Diguanyl_cyclase"/>
</dbReference>
<feature type="domain" description="GGDEF" evidence="3">
    <location>
        <begin position="400"/>
        <end position="534"/>
    </location>
</feature>
<name>A0A8J7IZK6_9BACT</name>
<dbReference type="Proteomes" id="UP000636888">
    <property type="component" value="Unassembled WGS sequence"/>
</dbReference>
<dbReference type="SMART" id="SM00267">
    <property type="entry name" value="GGDEF"/>
    <property type="match status" value="1"/>
</dbReference>
<dbReference type="SMART" id="SM00304">
    <property type="entry name" value="HAMP"/>
    <property type="match status" value="1"/>
</dbReference>
<dbReference type="PROSITE" id="PS50887">
    <property type="entry name" value="GGDEF"/>
    <property type="match status" value="1"/>
</dbReference>
<gene>
    <name evidence="4" type="ORF">JFN93_12450</name>
</gene>
<dbReference type="PANTHER" id="PTHR46663:SF3">
    <property type="entry name" value="SLL0267 PROTEIN"/>
    <property type="match status" value="1"/>
</dbReference>
<dbReference type="InterPro" id="IPR029787">
    <property type="entry name" value="Nucleotide_cyclase"/>
</dbReference>
<dbReference type="RefSeq" id="WP_199384413.1">
    <property type="nucleotide sequence ID" value="NZ_JAEMHM010000009.1"/>
</dbReference>
<keyword evidence="1" id="KW-1133">Transmembrane helix</keyword>
<dbReference type="GO" id="GO:0003824">
    <property type="term" value="F:catalytic activity"/>
    <property type="evidence" value="ECO:0007669"/>
    <property type="project" value="UniProtKB-ARBA"/>
</dbReference>
<dbReference type="InterPro" id="IPR052163">
    <property type="entry name" value="DGC-Regulatory_Protein"/>
</dbReference>
<protein>
    <submittedName>
        <fullName evidence="4">Diguanylate cyclase</fullName>
    </submittedName>
</protein>
<feature type="domain" description="HAMP" evidence="2">
    <location>
        <begin position="311"/>
        <end position="364"/>
    </location>
</feature>
<dbReference type="PANTHER" id="PTHR46663">
    <property type="entry name" value="DIGUANYLATE CYCLASE DGCT-RELATED"/>
    <property type="match status" value="1"/>
</dbReference>
<comment type="caution">
    <text evidence="4">The sequence shown here is derived from an EMBL/GenBank/DDBJ whole genome shotgun (WGS) entry which is preliminary data.</text>
</comment>
<dbReference type="InterPro" id="IPR003660">
    <property type="entry name" value="HAMP_dom"/>
</dbReference>
<dbReference type="Gene3D" id="3.30.450.20">
    <property type="entry name" value="PAS domain"/>
    <property type="match status" value="1"/>
</dbReference>
<feature type="transmembrane region" description="Helical" evidence="1">
    <location>
        <begin position="290"/>
        <end position="314"/>
    </location>
</feature>
<dbReference type="GO" id="GO:0007165">
    <property type="term" value="P:signal transduction"/>
    <property type="evidence" value="ECO:0007669"/>
    <property type="project" value="InterPro"/>
</dbReference>
<dbReference type="CDD" id="cd01949">
    <property type="entry name" value="GGDEF"/>
    <property type="match status" value="1"/>
</dbReference>
<evidence type="ECO:0000256" key="1">
    <source>
        <dbReference type="SAM" id="Phobius"/>
    </source>
</evidence>
<keyword evidence="5" id="KW-1185">Reference proteome</keyword>
<dbReference type="FunFam" id="3.30.70.270:FF:000001">
    <property type="entry name" value="Diguanylate cyclase domain protein"/>
    <property type="match status" value="1"/>
</dbReference>
<proteinExistence type="predicted"/>
<evidence type="ECO:0000259" key="2">
    <source>
        <dbReference type="PROSITE" id="PS50885"/>
    </source>
</evidence>
<dbReference type="NCBIfam" id="TIGR00254">
    <property type="entry name" value="GGDEF"/>
    <property type="match status" value="1"/>
</dbReference>
<dbReference type="EMBL" id="JAEMHM010000009">
    <property type="protein sequence ID" value="MBJ6725522.1"/>
    <property type="molecule type" value="Genomic_DNA"/>
</dbReference>
<dbReference type="InterPro" id="IPR000160">
    <property type="entry name" value="GGDEF_dom"/>
</dbReference>
<sequence>MFPLRPNLQSIVTRITLFWIGLLLVSTVALVLLLNHFLRKDLIRTHSDELLALANYAAQDIDRHVVERREMLQELARQVPPGLLNNPERLYTWLVDRHDLHPVFTCGLVVIDLSGRVVASCPTSSKAGDSYLNRDVFHLALKEEFAIGRPYLDAVLKRPVLSMGTAILDWQGKPVGVVVGTSLLDSTSFLNALSSTRIGRKGGLVLVSPRDQLFLGDSRGFPALTPTPKKGMHRQHDSAMEGFRGVGVDRNSFGEEELAAVVSIPSSGWFLVARLPTSEVFSPMNSLRQIFMSAFVVLVLVIILVMIVGLRYLMGPLKYAAEHADKMSQEEIPLKPLPVVRQDEVGELTEAFNRILDKLLASQAQLEHLAHHDSLTGLPNRKLLNDRMQQALGRARRSGTRVALLMLDLDGFKNVNDEMGHSAGDEALRQVAARLGGHTRCEDTVARIGGDEFVILLTDQQEQVSRMAERVAYKCLESLAEPFEIFGIERQLGTSIGIAIGDGSLRTDELLAAADHAMYRAKESGGGGIAWAELEEGDDLGVVAGAVT</sequence>
<evidence type="ECO:0000313" key="5">
    <source>
        <dbReference type="Proteomes" id="UP000636888"/>
    </source>
</evidence>